<keyword evidence="6" id="KW-0032">Aminotransferase</keyword>
<comment type="caution">
    <text evidence="6">The sequence shown here is derived from an EMBL/GenBank/DDBJ whole genome shotgun (WGS) entry which is preliminary data.</text>
</comment>
<dbReference type="Pfam" id="PF00266">
    <property type="entry name" value="Aminotran_5"/>
    <property type="match status" value="1"/>
</dbReference>
<comment type="similarity">
    <text evidence="3">Belongs to the class-V pyridoxal-phosphate-dependent aminotransferase family.</text>
</comment>
<dbReference type="InterPro" id="IPR015422">
    <property type="entry name" value="PyrdxlP-dep_Trfase_small"/>
</dbReference>
<dbReference type="EMBL" id="JBHLUH010000031">
    <property type="protein sequence ID" value="MFC0529407.1"/>
    <property type="molecule type" value="Genomic_DNA"/>
</dbReference>
<dbReference type="InterPro" id="IPR015421">
    <property type="entry name" value="PyrdxlP-dep_Trfase_major"/>
</dbReference>
<evidence type="ECO:0000256" key="4">
    <source>
        <dbReference type="RuleBase" id="RU004504"/>
    </source>
</evidence>
<sequence length="408" mass="43721">MDRPGGAFRRDAGPGRQPVIDVERARRETPGCAHVAHLNNAGSALPPAAVTDAVVGHLRLEERIGGYEAADVAAPEVERAYTAIARLIGCAPGEVAVVENATRAWDMAFYAFRFRPGDRILTVRTEYASNVIALLQVASRTGSVVEVVETDEHGLPSLDHLARELERGAALVAVTHVPTHSGLVNPAAEIGALARAAGVPYLLDACQSVGQLPVDVAGIGCDMLAATGRKFLRGPRGTGFLYVSERLVERLEPPFLDLHAATWTAPGAYEIRPDARRFETWETNYAGKIGLGVAVDYALGWGLAAIEERVTALAERLRAQLHEVPGVTVRDAGTRRCGIVTFTVDGVPATEVSRRLRAAGINTSVSPMEYARLDLAARGLPDLVRASVHYYNTEEELDRLCAALGRVS</sequence>
<dbReference type="Gene3D" id="3.90.1150.10">
    <property type="entry name" value="Aspartate Aminotransferase, domain 1"/>
    <property type="match status" value="1"/>
</dbReference>
<evidence type="ECO:0000256" key="1">
    <source>
        <dbReference type="ARBA" id="ARBA00001933"/>
    </source>
</evidence>
<gene>
    <name evidence="6" type="ORF">ACFFIA_17270</name>
</gene>
<dbReference type="Gene3D" id="3.40.640.10">
    <property type="entry name" value="Type I PLP-dependent aspartate aminotransferase-like (Major domain)"/>
    <property type="match status" value="1"/>
</dbReference>
<evidence type="ECO:0000259" key="5">
    <source>
        <dbReference type="Pfam" id="PF00266"/>
    </source>
</evidence>
<comment type="cofactor">
    <cofactor evidence="1 4">
        <name>pyridoxal 5'-phosphate</name>
        <dbReference type="ChEBI" id="CHEBI:597326"/>
    </cofactor>
</comment>
<proteinExistence type="inferred from homology"/>
<feature type="domain" description="Aminotransferase class V" evidence="5">
    <location>
        <begin position="38"/>
        <end position="400"/>
    </location>
</feature>
<dbReference type="SUPFAM" id="SSF53383">
    <property type="entry name" value="PLP-dependent transferases"/>
    <property type="match status" value="1"/>
</dbReference>
<evidence type="ECO:0000256" key="3">
    <source>
        <dbReference type="RuleBase" id="RU004075"/>
    </source>
</evidence>
<keyword evidence="7" id="KW-1185">Reference proteome</keyword>
<name>A0ABV6M3Y4_9ACTN</name>
<dbReference type="Proteomes" id="UP001589867">
    <property type="component" value="Unassembled WGS sequence"/>
</dbReference>
<protein>
    <submittedName>
        <fullName evidence="6">Aminotransferase class V-fold PLP-dependent enzyme</fullName>
    </submittedName>
</protein>
<evidence type="ECO:0000313" key="7">
    <source>
        <dbReference type="Proteomes" id="UP001589867"/>
    </source>
</evidence>
<evidence type="ECO:0000313" key="6">
    <source>
        <dbReference type="EMBL" id="MFC0529407.1"/>
    </source>
</evidence>
<dbReference type="PROSITE" id="PS00595">
    <property type="entry name" value="AA_TRANSFER_CLASS_5"/>
    <property type="match status" value="1"/>
</dbReference>
<dbReference type="RefSeq" id="WP_377252123.1">
    <property type="nucleotide sequence ID" value="NZ_JBHLUH010000031.1"/>
</dbReference>
<dbReference type="InterPro" id="IPR000192">
    <property type="entry name" value="Aminotrans_V_dom"/>
</dbReference>
<reference evidence="6 7" key="1">
    <citation type="submission" date="2024-09" db="EMBL/GenBank/DDBJ databases">
        <authorList>
            <person name="Sun Q."/>
            <person name="Mori K."/>
        </authorList>
    </citation>
    <scope>NUCLEOTIDE SEQUENCE [LARGE SCALE GENOMIC DNA]</scope>
    <source>
        <strain evidence="6 7">TBRC 3947</strain>
    </source>
</reference>
<dbReference type="PANTHER" id="PTHR43586:SF24">
    <property type="entry name" value="BLR4730 PROTEIN"/>
    <property type="match status" value="1"/>
</dbReference>
<dbReference type="InterPro" id="IPR015424">
    <property type="entry name" value="PyrdxlP-dep_Trfase"/>
</dbReference>
<keyword evidence="2" id="KW-0663">Pyridoxal phosphate</keyword>
<evidence type="ECO:0000256" key="2">
    <source>
        <dbReference type="ARBA" id="ARBA00022898"/>
    </source>
</evidence>
<keyword evidence="6" id="KW-0808">Transferase</keyword>
<accession>A0ABV6M3Y4</accession>
<dbReference type="InterPro" id="IPR020578">
    <property type="entry name" value="Aminotrans_V_PyrdxlP_BS"/>
</dbReference>
<dbReference type="PANTHER" id="PTHR43586">
    <property type="entry name" value="CYSTEINE DESULFURASE"/>
    <property type="match status" value="1"/>
</dbReference>
<dbReference type="GO" id="GO:0008483">
    <property type="term" value="F:transaminase activity"/>
    <property type="evidence" value="ECO:0007669"/>
    <property type="project" value="UniProtKB-KW"/>
</dbReference>
<organism evidence="6 7">
    <name type="scientific">Phytohabitans kaempferiae</name>
    <dbReference type="NCBI Taxonomy" id="1620943"/>
    <lineage>
        <taxon>Bacteria</taxon>
        <taxon>Bacillati</taxon>
        <taxon>Actinomycetota</taxon>
        <taxon>Actinomycetes</taxon>
        <taxon>Micromonosporales</taxon>
        <taxon>Micromonosporaceae</taxon>
    </lineage>
</organism>